<dbReference type="GO" id="GO:0008270">
    <property type="term" value="F:zinc ion binding"/>
    <property type="evidence" value="ECO:0007669"/>
    <property type="project" value="InterPro"/>
</dbReference>
<evidence type="ECO:0000259" key="5">
    <source>
        <dbReference type="Pfam" id="PF01433"/>
    </source>
</evidence>
<feature type="domain" description="Peptidase M1 membrane alanine aminopeptidase" evidence="5">
    <location>
        <begin position="340"/>
        <end position="534"/>
    </location>
</feature>
<dbReference type="Gene3D" id="1.10.390.10">
    <property type="entry name" value="Neutral Protease Domain 2"/>
    <property type="match status" value="1"/>
</dbReference>
<accession>A0A1T2X154</accession>
<sequence length="661" mass="75026">MTPRYTKRILTISLIVCLLGYAIWYNLSQSANSSTMSKLPSTPTAASEPTEPQTIEKPDSVVLSKRVVEYHINVKLDEMNAKKTLQGEQSVTWTNPGKNIVSELYFHLYPNAFESKQSTFIKESGGKLRSDVMTDGSFGSMQITELKTTEGMSLIKRMQYVQPDDSNPNDHTLMKVRLTQPVKPGQSVTLNMKFNVNLPDVFARMGVSGNFVMAGQWFPKLSVYEPSGTRGRTSEGWNLHQYHGNSEFYSDFGIYSVRIQVPESYMVAATGFPTKAMTKQEGYKTYQYYAEDVHDFAWSASPDFIYAEQPFSAPNVPGVKIKLYLDPAHKDLQERYFHAAKVALAHYSEWFGNYPYSTLSIVVPPKGGNGAGGMEYPTLVTAFGAEDDNPGYDLERTVVHEIGHQYFYGMVANNEFEEAWLDEGFTSYAEDKVMEAEYGVMPNLLIESSYMTDPAPLSLFSWKYKNSAQYAENVYTRGKLVLIAMEKQVGAKTMAKILKTYASKWSFKHPTTSDFQRVVEQVTKKNWTDFFNQYVYNGFMTDYAVENISTKAVQQEGNKTYESVVILRKKGGDYPEVPVVFQFKDGTTVKRIWDGASTTIQYTLTHKTPLEWVMIDPNNTMVLENKRINNYMKAHIDEAVKTRINFSMAKLIESMLNTLGW</sequence>
<feature type="region of interest" description="Disordered" evidence="3">
    <location>
        <begin position="36"/>
        <end position="57"/>
    </location>
</feature>
<feature type="binding site" evidence="2">
    <location>
        <position position="423"/>
    </location>
    <ligand>
        <name>Zn(2+)</name>
        <dbReference type="ChEBI" id="CHEBI:29105"/>
        <note>catalytic</note>
    </ligand>
</feature>
<organism evidence="6 7">
    <name type="scientific">Paenibacillus selenitireducens</name>
    <dbReference type="NCBI Taxonomy" id="1324314"/>
    <lineage>
        <taxon>Bacteria</taxon>
        <taxon>Bacillati</taxon>
        <taxon>Bacillota</taxon>
        <taxon>Bacilli</taxon>
        <taxon>Bacillales</taxon>
        <taxon>Paenibacillaceae</taxon>
        <taxon>Paenibacillus</taxon>
    </lineage>
</organism>
<dbReference type="InterPro" id="IPR014782">
    <property type="entry name" value="Peptidase_M1_dom"/>
</dbReference>
<feature type="binding site" evidence="2">
    <location>
        <position position="400"/>
    </location>
    <ligand>
        <name>Zn(2+)</name>
        <dbReference type="ChEBI" id="CHEBI:29105"/>
        <note>catalytic</note>
    </ligand>
</feature>
<dbReference type="PANTHER" id="PTHR45726:SF3">
    <property type="entry name" value="LEUKOTRIENE A-4 HYDROLASE"/>
    <property type="match status" value="1"/>
</dbReference>
<keyword evidence="7" id="KW-1185">Reference proteome</keyword>
<dbReference type="GO" id="GO:0008237">
    <property type="term" value="F:metallopeptidase activity"/>
    <property type="evidence" value="ECO:0007669"/>
    <property type="project" value="InterPro"/>
</dbReference>
<reference evidence="6 7" key="1">
    <citation type="submission" date="2017-01" db="EMBL/GenBank/DDBJ databases">
        <title>Genome analysis of Paenibacillus selenitrireducens ES3-24.</title>
        <authorList>
            <person name="Xu D."/>
            <person name="Yao R."/>
            <person name="Zheng S."/>
        </authorList>
    </citation>
    <scope>NUCLEOTIDE SEQUENCE [LARGE SCALE GENOMIC DNA]</scope>
    <source>
        <strain evidence="6 7">ES3-24</strain>
    </source>
</reference>
<dbReference type="OrthoDB" id="9814383at2"/>
<feature type="active site" description="Proton donor" evidence="1">
    <location>
        <position position="475"/>
    </location>
</feature>
<comment type="caution">
    <text evidence="6">The sequence shown here is derived from an EMBL/GenBank/DDBJ whole genome shotgun (WGS) entry which is preliminary data.</text>
</comment>
<feature type="binding site" evidence="2">
    <location>
        <position position="404"/>
    </location>
    <ligand>
        <name>Zn(2+)</name>
        <dbReference type="ChEBI" id="CHEBI:29105"/>
        <note>catalytic</note>
    </ligand>
</feature>
<dbReference type="PANTHER" id="PTHR45726">
    <property type="entry name" value="LEUKOTRIENE A-4 HYDROLASE"/>
    <property type="match status" value="1"/>
</dbReference>
<feature type="active site" description="Proton acceptor" evidence="1">
    <location>
        <position position="401"/>
    </location>
</feature>
<dbReference type="SUPFAM" id="SSF55486">
    <property type="entry name" value="Metalloproteases ('zincins'), catalytic domain"/>
    <property type="match status" value="1"/>
</dbReference>
<evidence type="ECO:0000256" key="3">
    <source>
        <dbReference type="SAM" id="MobiDB-lite"/>
    </source>
</evidence>
<name>A0A1T2X154_9BACL</name>
<dbReference type="AlphaFoldDB" id="A0A1T2X154"/>
<feature type="compositionally biased region" description="Polar residues" evidence="3">
    <location>
        <begin position="36"/>
        <end position="53"/>
    </location>
</feature>
<keyword evidence="2" id="KW-0862">Zinc</keyword>
<dbReference type="EMBL" id="MSZX01000016">
    <property type="protein sequence ID" value="OPA73541.1"/>
    <property type="molecule type" value="Genomic_DNA"/>
</dbReference>
<dbReference type="CDD" id="cd09604">
    <property type="entry name" value="M1_APN_like"/>
    <property type="match status" value="1"/>
</dbReference>
<evidence type="ECO:0000313" key="6">
    <source>
        <dbReference type="EMBL" id="OPA73541.1"/>
    </source>
</evidence>
<protein>
    <submittedName>
        <fullName evidence="6">EnpEP protein</fullName>
    </submittedName>
</protein>
<proteinExistence type="predicted"/>
<keyword evidence="4" id="KW-0812">Transmembrane</keyword>
<dbReference type="Proteomes" id="UP000190188">
    <property type="component" value="Unassembled WGS sequence"/>
</dbReference>
<evidence type="ECO:0000256" key="1">
    <source>
        <dbReference type="PIRSR" id="PIRSR634015-1"/>
    </source>
</evidence>
<dbReference type="RefSeq" id="WP_078502566.1">
    <property type="nucleotide sequence ID" value="NZ_MSZX01000016.1"/>
</dbReference>
<dbReference type="InterPro" id="IPR034015">
    <property type="entry name" value="M1_LTA4H"/>
</dbReference>
<keyword evidence="4" id="KW-1133">Transmembrane helix</keyword>
<evidence type="ECO:0000256" key="2">
    <source>
        <dbReference type="PIRSR" id="PIRSR634015-3"/>
    </source>
</evidence>
<feature type="transmembrane region" description="Helical" evidence="4">
    <location>
        <begin position="9"/>
        <end position="27"/>
    </location>
</feature>
<dbReference type="STRING" id="1324314.BVG16_28350"/>
<gene>
    <name evidence="6" type="ORF">BVG16_28350</name>
</gene>
<keyword evidence="4" id="KW-0472">Membrane</keyword>
<evidence type="ECO:0000256" key="4">
    <source>
        <dbReference type="SAM" id="Phobius"/>
    </source>
</evidence>
<dbReference type="Pfam" id="PF01433">
    <property type="entry name" value="Peptidase_M1"/>
    <property type="match status" value="1"/>
</dbReference>
<comment type="cofactor">
    <cofactor evidence="2">
        <name>Zn(2+)</name>
        <dbReference type="ChEBI" id="CHEBI:29105"/>
    </cofactor>
    <text evidence="2">Binds 1 zinc ion per subunit.</text>
</comment>
<dbReference type="InterPro" id="IPR027268">
    <property type="entry name" value="Peptidase_M4/M1_CTD_sf"/>
</dbReference>
<evidence type="ECO:0000313" key="7">
    <source>
        <dbReference type="Proteomes" id="UP000190188"/>
    </source>
</evidence>
<keyword evidence="2" id="KW-0479">Metal-binding</keyword>